<dbReference type="SUPFAM" id="SSF52833">
    <property type="entry name" value="Thioredoxin-like"/>
    <property type="match status" value="1"/>
</dbReference>
<dbReference type="InterPro" id="IPR036249">
    <property type="entry name" value="Thioredoxin-like_sf"/>
</dbReference>
<proteinExistence type="predicted"/>
<reference evidence="3" key="1">
    <citation type="journal article" date="2015" name="MBio">
        <title>Genome-Resolved Metagenomic Analysis Reveals Roles for Candidate Phyla and Other Microbial Community Members in Biogeochemical Transformations in Oil Reservoirs.</title>
        <authorList>
            <person name="Hu P."/>
            <person name="Tom L."/>
            <person name="Singh A."/>
            <person name="Thomas B.C."/>
            <person name="Baker B.J."/>
            <person name="Piceno Y.M."/>
            <person name="Andersen G.L."/>
            <person name="Banfield J.F."/>
        </authorList>
    </citation>
    <scope>NUCLEOTIDE SEQUENCE [LARGE SCALE GENOMIC DNA]</scope>
</reference>
<feature type="non-terminal residue" evidence="2">
    <location>
        <position position="115"/>
    </location>
</feature>
<dbReference type="AlphaFoldDB" id="A0A101HGB3"/>
<dbReference type="Proteomes" id="UP000053904">
    <property type="component" value="Unassembled WGS sequence"/>
</dbReference>
<organism evidence="2 3">
    <name type="scientific">candidate division WS6 bacterium 34_10</name>
    <dbReference type="NCBI Taxonomy" id="1641389"/>
    <lineage>
        <taxon>Bacteria</taxon>
        <taxon>Candidatus Dojkabacteria</taxon>
    </lineage>
</organism>
<protein>
    <submittedName>
        <fullName evidence="2">DSBA oxidoreductase</fullName>
    </submittedName>
</protein>
<sequence length="115" mass="13018">MSKLIVPPNKEDHIQGDIDKNVTLVEYGDFECPHCGAAYPIVKEIQKIEGDSLAFIFRNFPLSHAHPHALHAAYAAESAGKQDKYWEMHDLLLENQDALEDEDLKAYAEKLNLDI</sequence>
<comment type="caution">
    <text evidence="2">The sequence shown here is derived from an EMBL/GenBank/DDBJ whole genome shotgun (WGS) entry which is preliminary data.</text>
</comment>
<dbReference type="CDD" id="cd02972">
    <property type="entry name" value="DsbA_family"/>
    <property type="match status" value="1"/>
</dbReference>
<dbReference type="InterPro" id="IPR012336">
    <property type="entry name" value="Thioredoxin-like_fold"/>
</dbReference>
<evidence type="ECO:0000259" key="1">
    <source>
        <dbReference type="Pfam" id="PF13462"/>
    </source>
</evidence>
<evidence type="ECO:0000313" key="2">
    <source>
        <dbReference type="EMBL" id="KUK76354.1"/>
    </source>
</evidence>
<dbReference type="EMBL" id="LGGO01000164">
    <property type="protein sequence ID" value="KUK76354.1"/>
    <property type="molecule type" value="Genomic_DNA"/>
</dbReference>
<accession>A0A101HGB3</accession>
<dbReference type="Pfam" id="PF13462">
    <property type="entry name" value="Thioredoxin_4"/>
    <property type="match status" value="1"/>
</dbReference>
<name>A0A101HGB3_9BACT</name>
<evidence type="ECO:0000313" key="3">
    <source>
        <dbReference type="Proteomes" id="UP000053904"/>
    </source>
</evidence>
<dbReference type="Gene3D" id="3.40.30.10">
    <property type="entry name" value="Glutaredoxin"/>
    <property type="match status" value="1"/>
</dbReference>
<feature type="domain" description="Thioredoxin-like fold" evidence="1">
    <location>
        <begin position="9"/>
        <end position="109"/>
    </location>
</feature>
<gene>
    <name evidence="2" type="ORF">XD93_0965</name>
</gene>